<dbReference type="PANTHER" id="PTHR12304:SF4">
    <property type="entry name" value="URIDINE NUCLEOSIDASE"/>
    <property type="match status" value="1"/>
</dbReference>
<dbReference type="GO" id="GO:0008477">
    <property type="term" value="F:purine nucleosidase activity"/>
    <property type="evidence" value="ECO:0007669"/>
    <property type="project" value="TreeGrafter"/>
</dbReference>
<dbReference type="PROSITE" id="PS01247">
    <property type="entry name" value="IUNH"/>
    <property type="match status" value="1"/>
</dbReference>
<feature type="domain" description="Inosine/uridine-preferring nucleoside hydrolase" evidence="3">
    <location>
        <begin position="5"/>
        <end position="341"/>
    </location>
</feature>
<dbReference type="Gene3D" id="3.90.245.10">
    <property type="entry name" value="Ribonucleoside hydrolase-like"/>
    <property type="match status" value="1"/>
</dbReference>
<accession>A0A9X7ZGP2</accession>
<evidence type="ECO:0000313" key="4">
    <source>
        <dbReference type="EMBL" id="QZA06873.1"/>
    </source>
</evidence>
<dbReference type="AlphaFoldDB" id="A0A9X7ZGP2"/>
<dbReference type="GO" id="GO:0045437">
    <property type="term" value="F:uridine nucleosidase activity"/>
    <property type="evidence" value="ECO:0007669"/>
    <property type="project" value="UniProtKB-ARBA"/>
</dbReference>
<dbReference type="SUPFAM" id="SSF53590">
    <property type="entry name" value="Nucleoside hydrolase"/>
    <property type="match status" value="1"/>
</dbReference>
<evidence type="ECO:0000256" key="2">
    <source>
        <dbReference type="ARBA" id="ARBA00023295"/>
    </source>
</evidence>
<sequence>MTPPVFADFDTGVDDAVALVYLLSSPDAELVGIAATGGNVAVQQVCRNNLALLELCGASGVPVSQGADAPLNGPVHTAETLHGPQGLGYAELPPGTGQLTGYDAAAAWVAAAREHPGQLIGLATGPLTNLALALRAEPALPTLLRRLVIMGGAFEGERSGWAEFNIGFDPEAAAEVFTTWGAVAPQRLPIVCGLDLTRHIAITPAILARLAAPADNPVVQRGSTKERRSWNRRINPVVQRGSTKERRSWNHRINPVVRMLNDALRFYFEAHEARGHGYLAYLHDPLAAAVALEPELVTTRPAALRVELAPGAARGRTIPDWDARHPNALIGVGVDPAVFFDRFVQRVGAFAGRLG</sequence>
<name>A0A9X7ZGP2_9MYCO</name>
<dbReference type="Proteomes" id="UP000825008">
    <property type="component" value="Chromosome"/>
</dbReference>
<organism evidence="4 5">
    <name type="scientific">Mycolicibacter heraklionensis</name>
    <dbReference type="NCBI Taxonomy" id="512402"/>
    <lineage>
        <taxon>Bacteria</taxon>
        <taxon>Bacillati</taxon>
        <taxon>Actinomycetota</taxon>
        <taxon>Actinomycetes</taxon>
        <taxon>Mycobacteriales</taxon>
        <taxon>Mycobacteriaceae</taxon>
        <taxon>Mycolicibacter</taxon>
    </lineage>
</organism>
<dbReference type="GO" id="GO:0006152">
    <property type="term" value="P:purine nucleoside catabolic process"/>
    <property type="evidence" value="ECO:0007669"/>
    <property type="project" value="TreeGrafter"/>
</dbReference>
<dbReference type="InterPro" id="IPR036452">
    <property type="entry name" value="Ribo_hydro-like"/>
</dbReference>
<dbReference type="EMBL" id="CP080997">
    <property type="protein sequence ID" value="QZA06873.1"/>
    <property type="molecule type" value="Genomic_DNA"/>
</dbReference>
<keyword evidence="1 4" id="KW-0378">Hydrolase</keyword>
<dbReference type="InterPro" id="IPR001910">
    <property type="entry name" value="Inosine/uridine_hydrolase_dom"/>
</dbReference>
<proteinExistence type="predicted"/>
<dbReference type="PANTHER" id="PTHR12304">
    <property type="entry name" value="INOSINE-URIDINE PREFERRING NUCLEOSIDE HYDROLASE"/>
    <property type="match status" value="1"/>
</dbReference>
<dbReference type="InterPro" id="IPR023186">
    <property type="entry name" value="IUNH"/>
</dbReference>
<evidence type="ECO:0000256" key="1">
    <source>
        <dbReference type="ARBA" id="ARBA00022801"/>
    </source>
</evidence>
<dbReference type="RefSeq" id="WP_220694606.1">
    <property type="nucleotide sequence ID" value="NZ_CP080997.1"/>
</dbReference>
<evidence type="ECO:0000259" key="3">
    <source>
        <dbReference type="Pfam" id="PF01156"/>
    </source>
</evidence>
<reference evidence="4" key="1">
    <citation type="submission" date="2021-08" db="EMBL/GenBank/DDBJ databases">
        <title>Whole genome sequencing of non-tuberculosis mycobacteria type-strains.</title>
        <authorList>
            <person name="Igarashi Y."/>
            <person name="Osugi A."/>
            <person name="Mitarai S."/>
        </authorList>
    </citation>
    <scope>NUCLEOTIDE SEQUENCE</scope>
    <source>
        <strain evidence="4">JCM 30995</strain>
    </source>
</reference>
<protein>
    <submittedName>
        <fullName evidence="4">Nucleoside hydrolase</fullName>
    </submittedName>
</protein>
<dbReference type="Pfam" id="PF01156">
    <property type="entry name" value="IU_nuc_hydro"/>
    <property type="match status" value="1"/>
</dbReference>
<gene>
    <name evidence="4" type="ORF">K3U94_18095</name>
</gene>
<dbReference type="InterPro" id="IPR015910">
    <property type="entry name" value="I/U_nuclsd_hydro_CS"/>
</dbReference>
<dbReference type="KEGG" id="mher:K3U94_18095"/>
<keyword evidence="2" id="KW-0326">Glycosidase</keyword>
<evidence type="ECO:0000313" key="5">
    <source>
        <dbReference type="Proteomes" id="UP000825008"/>
    </source>
</evidence>
<dbReference type="GO" id="GO:0005829">
    <property type="term" value="C:cytosol"/>
    <property type="evidence" value="ECO:0007669"/>
    <property type="project" value="TreeGrafter"/>
</dbReference>